<dbReference type="PROSITE" id="PS51186">
    <property type="entry name" value="GNAT"/>
    <property type="match status" value="1"/>
</dbReference>
<keyword evidence="5" id="KW-1185">Reference proteome</keyword>
<dbReference type="PANTHER" id="PTHR43877">
    <property type="entry name" value="AMINOALKYLPHOSPHONATE N-ACETYLTRANSFERASE-RELATED-RELATED"/>
    <property type="match status" value="1"/>
</dbReference>
<sequence>MRPYCGVLSGMAGRVSMVPSELLLRPATPADQAFAEQLYASTRDDLNMLVSDSTIIKLLISMQYHAQVAGYTTTYPAAEYLIIEHQNEALGRVVIDSTAAILRIVDISVLPQARRQGCAGEILRRLQGRAAVAGQEMRLTVHQSNPAARRLYLALGFCVDSEDALSAHLRWQA</sequence>
<dbReference type="GO" id="GO:0016747">
    <property type="term" value="F:acyltransferase activity, transferring groups other than amino-acyl groups"/>
    <property type="evidence" value="ECO:0007669"/>
    <property type="project" value="InterPro"/>
</dbReference>
<accession>A0A290WYG2</accession>
<evidence type="ECO:0000256" key="2">
    <source>
        <dbReference type="ARBA" id="ARBA00023315"/>
    </source>
</evidence>
<dbReference type="AlphaFoldDB" id="A0A290WYG2"/>
<dbReference type="PANTHER" id="PTHR43877:SF2">
    <property type="entry name" value="AMINOALKYLPHOSPHONATE N-ACETYLTRANSFERASE-RELATED"/>
    <property type="match status" value="1"/>
</dbReference>
<keyword evidence="2" id="KW-0012">Acyltransferase</keyword>
<feature type="domain" description="N-acetyltransferase" evidence="3">
    <location>
        <begin position="22"/>
        <end position="173"/>
    </location>
</feature>
<reference evidence="4 5" key="1">
    <citation type="submission" date="2017-09" db="EMBL/GenBank/DDBJ databases">
        <title>Complete genome sequence of Janthinobacterium svalbardensis PAMC 27463.</title>
        <authorList>
            <person name="Cho Y.-J."/>
            <person name="Cho A."/>
            <person name="Kim O.-S."/>
            <person name="Lee J.-I."/>
        </authorList>
    </citation>
    <scope>NUCLEOTIDE SEQUENCE [LARGE SCALE GENOMIC DNA]</scope>
    <source>
        <strain evidence="4 5">PAMC 27463</strain>
    </source>
</reference>
<dbReference type="CDD" id="cd04301">
    <property type="entry name" value="NAT_SF"/>
    <property type="match status" value="1"/>
</dbReference>
<dbReference type="InterPro" id="IPR050832">
    <property type="entry name" value="Bact_Acetyltransf"/>
</dbReference>
<keyword evidence="1 4" id="KW-0808">Transferase</keyword>
<dbReference type="InterPro" id="IPR000182">
    <property type="entry name" value="GNAT_dom"/>
</dbReference>
<dbReference type="SUPFAM" id="SSF55729">
    <property type="entry name" value="Acyl-CoA N-acyltransferases (Nat)"/>
    <property type="match status" value="1"/>
</dbReference>
<dbReference type="InterPro" id="IPR016181">
    <property type="entry name" value="Acyl_CoA_acyltransferase"/>
</dbReference>
<dbReference type="EMBL" id="CP023422">
    <property type="protein sequence ID" value="ATD61728.1"/>
    <property type="molecule type" value="Genomic_DNA"/>
</dbReference>
<organism evidence="4 5">
    <name type="scientific">Janthinobacterium svalbardensis</name>
    <dbReference type="NCBI Taxonomy" id="368607"/>
    <lineage>
        <taxon>Bacteria</taxon>
        <taxon>Pseudomonadati</taxon>
        <taxon>Pseudomonadota</taxon>
        <taxon>Betaproteobacteria</taxon>
        <taxon>Burkholderiales</taxon>
        <taxon>Oxalobacteraceae</taxon>
        <taxon>Janthinobacterium</taxon>
    </lineage>
</organism>
<dbReference type="Proteomes" id="UP000218437">
    <property type="component" value="Chromosome"/>
</dbReference>
<name>A0A290WYG2_9BURK</name>
<evidence type="ECO:0000259" key="3">
    <source>
        <dbReference type="PROSITE" id="PS51186"/>
    </source>
</evidence>
<dbReference type="Gene3D" id="3.40.630.30">
    <property type="match status" value="1"/>
</dbReference>
<evidence type="ECO:0000313" key="5">
    <source>
        <dbReference type="Proteomes" id="UP000218437"/>
    </source>
</evidence>
<dbReference type="KEGG" id="jsv:CNX70_17335"/>
<proteinExistence type="predicted"/>
<gene>
    <name evidence="4" type="ORF">CNX70_17335</name>
</gene>
<protein>
    <submittedName>
        <fullName evidence="4">GNAT family N-acetyltransferase</fullName>
    </submittedName>
</protein>
<evidence type="ECO:0000313" key="4">
    <source>
        <dbReference type="EMBL" id="ATD61728.1"/>
    </source>
</evidence>
<evidence type="ECO:0000256" key="1">
    <source>
        <dbReference type="ARBA" id="ARBA00022679"/>
    </source>
</evidence>
<dbReference type="Pfam" id="PF13673">
    <property type="entry name" value="Acetyltransf_10"/>
    <property type="match status" value="1"/>
</dbReference>